<dbReference type="Gene3D" id="1.20.1280.50">
    <property type="match status" value="1"/>
</dbReference>
<dbReference type="Proteomes" id="UP001515500">
    <property type="component" value="Unplaced"/>
</dbReference>
<dbReference type="SUPFAM" id="SSF81383">
    <property type="entry name" value="F-box domain"/>
    <property type="match status" value="1"/>
</dbReference>
<dbReference type="PROSITE" id="PS50181">
    <property type="entry name" value="FBOX"/>
    <property type="match status" value="1"/>
</dbReference>
<dbReference type="InterPro" id="IPR036047">
    <property type="entry name" value="F-box-like_dom_sf"/>
</dbReference>
<dbReference type="PANTHER" id="PTHR31672:SF12">
    <property type="entry name" value="F-BOX DOMAIN-CONTAINING PROTEIN"/>
    <property type="match status" value="1"/>
</dbReference>
<dbReference type="SMART" id="SM00256">
    <property type="entry name" value="FBOX"/>
    <property type="match status" value="1"/>
</dbReference>
<feature type="domain" description="F-box" evidence="1">
    <location>
        <begin position="21"/>
        <end position="67"/>
    </location>
</feature>
<dbReference type="InterPro" id="IPR011043">
    <property type="entry name" value="Gal_Oxase/kelch_b-propeller"/>
</dbReference>
<sequence length="355" mass="40182">MQKYKMKLKHKHKQGHETMEPKLWSQLPEDLLYRILSLLPIQSLISLRPTCKLFHSLLFNPSFLSLLSPSPSPPSLLLSHPQFSPHHLPLFSPSSDIWRSLSIPPSHPHLLSSSSGILLFSSSFSLLLLNPLTLSSRFLSCPCPPSLYSTLVLTSNGYTIILPSPNPNLLFLYNSQSMSWSSLRSPALPHSPQKPAFFDGCLYFTTHEPFSIARLCLSSRDWLPSPIDLPGDLAFARIVSSDGKGLFLVGGVGQDGISRSLKVWEMVQGGWEEVGRLPDMMMRKFVSVCYHNYSHVYCLCHEGIICVCCTTWPEVLFFKVVRGTWHWLPRCPSLQEKWSCGFRWFSFVPDLFAMV</sequence>
<dbReference type="SUPFAM" id="SSF50965">
    <property type="entry name" value="Galactose oxidase, central domain"/>
    <property type="match status" value="1"/>
</dbReference>
<dbReference type="GeneID" id="120253402"/>
<gene>
    <name evidence="3" type="primary">LOC120253402</name>
</gene>
<proteinExistence type="predicted"/>
<dbReference type="PANTHER" id="PTHR31672">
    <property type="entry name" value="BNACNNG10540D PROTEIN"/>
    <property type="match status" value="1"/>
</dbReference>
<dbReference type="AlphaFoldDB" id="A0AB40ARG4"/>
<dbReference type="Pfam" id="PF12937">
    <property type="entry name" value="F-box-like"/>
    <property type="match status" value="1"/>
</dbReference>
<dbReference type="InterPro" id="IPR015915">
    <property type="entry name" value="Kelch-typ_b-propeller"/>
</dbReference>
<accession>A0AB40ARG4</accession>
<name>A0AB40ARG4_DIOCR</name>
<dbReference type="Gene3D" id="2.120.10.80">
    <property type="entry name" value="Kelch-type beta propeller"/>
    <property type="match status" value="1"/>
</dbReference>
<evidence type="ECO:0000259" key="1">
    <source>
        <dbReference type="PROSITE" id="PS50181"/>
    </source>
</evidence>
<dbReference type="InterPro" id="IPR050796">
    <property type="entry name" value="SCF_F-box_component"/>
</dbReference>
<evidence type="ECO:0000313" key="3">
    <source>
        <dbReference type="RefSeq" id="XP_039117675.1"/>
    </source>
</evidence>
<organism evidence="2 3">
    <name type="scientific">Dioscorea cayennensis subsp. rotundata</name>
    <name type="common">White Guinea yam</name>
    <name type="synonym">Dioscorea rotundata</name>
    <dbReference type="NCBI Taxonomy" id="55577"/>
    <lineage>
        <taxon>Eukaryota</taxon>
        <taxon>Viridiplantae</taxon>
        <taxon>Streptophyta</taxon>
        <taxon>Embryophyta</taxon>
        <taxon>Tracheophyta</taxon>
        <taxon>Spermatophyta</taxon>
        <taxon>Magnoliopsida</taxon>
        <taxon>Liliopsida</taxon>
        <taxon>Dioscoreales</taxon>
        <taxon>Dioscoreaceae</taxon>
        <taxon>Dioscorea</taxon>
    </lineage>
</organism>
<keyword evidence="2" id="KW-1185">Reference proteome</keyword>
<reference evidence="3" key="1">
    <citation type="submission" date="2025-08" db="UniProtKB">
        <authorList>
            <consortium name="RefSeq"/>
        </authorList>
    </citation>
    <scope>IDENTIFICATION</scope>
</reference>
<protein>
    <submittedName>
        <fullName evidence="3">F-box/kelch-repeat protein At5g43190</fullName>
    </submittedName>
</protein>
<evidence type="ECO:0000313" key="2">
    <source>
        <dbReference type="Proteomes" id="UP001515500"/>
    </source>
</evidence>
<dbReference type="InterPro" id="IPR001810">
    <property type="entry name" value="F-box_dom"/>
</dbReference>
<dbReference type="RefSeq" id="XP_039117675.1">
    <property type="nucleotide sequence ID" value="XM_039261741.1"/>
</dbReference>